<gene>
    <name evidence="4" type="ORF">SSS_4085</name>
</gene>
<dbReference type="SMART" id="SM01041">
    <property type="entry name" value="BRO1"/>
    <property type="match status" value="1"/>
</dbReference>
<dbReference type="OrthoDB" id="10266451at2759"/>
<evidence type="ECO:0000259" key="3">
    <source>
        <dbReference type="PROSITE" id="PS51180"/>
    </source>
</evidence>
<dbReference type="InterPro" id="IPR038898">
    <property type="entry name" value="BROX"/>
</dbReference>
<dbReference type="InterPro" id="IPR004328">
    <property type="entry name" value="BRO1_dom"/>
</dbReference>
<accession>A0A834VA73</accession>
<dbReference type="InterPro" id="IPR038499">
    <property type="entry name" value="BRO1_sf"/>
</dbReference>
<feature type="domain" description="BRO1" evidence="3">
    <location>
        <begin position="95"/>
        <end position="419"/>
    </location>
</feature>
<proteinExistence type="inferred from homology"/>
<reference evidence="6" key="1">
    <citation type="journal article" date="2020" name="PLoS Negl. Trop. Dis.">
        <title>High-quality nuclear genome for Sarcoptes scabiei-A critical resource for a neglected parasite.</title>
        <authorList>
            <person name="Korhonen P.K."/>
            <person name="Gasser R.B."/>
            <person name="Ma G."/>
            <person name="Wang T."/>
            <person name="Stroehlein A.J."/>
            <person name="Young N.D."/>
            <person name="Ang C.S."/>
            <person name="Fernando D.D."/>
            <person name="Lu H.C."/>
            <person name="Taylor S."/>
            <person name="Reynolds S.L."/>
            <person name="Mofiz E."/>
            <person name="Najaraj S.H."/>
            <person name="Gowda H."/>
            <person name="Madugundu A."/>
            <person name="Renuse S."/>
            <person name="Holt D."/>
            <person name="Pandey A."/>
            <person name="Papenfuss A.T."/>
            <person name="Fischer K."/>
        </authorList>
    </citation>
    <scope>NUCLEOTIDE SEQUENCE [LARGE SCALE GENOMIC DNA]</scope>
</reference>
<dbReference type="Pfam" id="PF03097">
    <property type="entry name" value="BRO1"/>
    <property type="match status" value="1"/>
</dbReference>
<dbReference type="PROSITE" id="PS51180">
    <property type="entry name" value="BRO1"/>
    <property type="match status" value="1"/>
</dbReference>
<evidence type="ECO:0000313" key="6">
    <source>
        <dbReference type="Proteomes" id="UP000070412"/>
    </source>
</evidence>
<evidence type="ECO:0000256" key="2">
    <source>
        <dbReference type="SAM" id="MobiDB-lite"/>
    </source>
</evidence>
<dbReference type="EMBL" id="WVUK01000066">
    <property type="protein sequence ID" value="KAF7487724.1"/>
    <property type="molecule type" value="Genomic_DNA"/>
</dbReference>
<keyword evidence="6" id="KW-1185">Reference proteome</keyword>
<feature type="region of interest" description="Disordered" evidence="2">
    <location>
        <begin position="390"/>
        <end position="419"/>
    </location>
</feature>
<name>A0A834VA73_SARSC</name>
<dbReference type="AlphaFoldDB" id="A0A834VA73"/>
<dbReference type="Gene3D" id="1.25.40.280">
    <property type="entry name" value="alix/aip1 like domains"/>
    <property type="match status" value="1"/>
</dbReference>
<evidence type="ECO:0000313" key="5">
    <source>
        <dbReference type="EnsemblMetazoa" id="KAF7487724.1"/>
    </source>
</evidence>
<dbReference type="PANTHER" id="PTHR23032">
    <property type="entry name" value="BRO1 DOMAIN-CONTAINING PROTEIN BROX"/>
    <property type="match status" value="1"/>
</dbReference>
<dbReference type="Proteomes" id="UP000070412">
    <property type="component" value="Unassembled WGS sequence"/>
</dbReference>
<dbReference type="PANTHER" id="PTHR23032:SF13">
    <property type="entry name" value="BRO1 DOMAIN-CONTAINING PROTEIN BROX"/>
    <property type="match status" value="1"/>
</dbReference>
<dbReference type="EnsemblMetazoa" id="SSS_4085s_mrna">
    <property type="protein sequence ID" value="KAF7487724.1"/>
    <property type="gene ID" value="SSS_4085"/>
</dbReference>
<comment type="similarity">
    <text evidence="1">Belongs to the BROX family.</text>
</comment>
<feature type="compositionally biased region" description="Basic and acidic residues" evidence="2">
    <location>
        <begin position="390"/>
        <end position="403"/>
    </location>
</feature>
<evidence type="ECO:0000313" key="4">
    <source>
        <dbReference type="EMBL" id="KAF7487724.1"/>
    </source>
</evidence>
<reference evidence="5" key="3">
    <citation type="submission" date="2022-06" db="UniProtKB">
        <authorList>
            <consortium name="EnsemblMetazoa"/>
        </authorList>
    </citation>
    <scope>IDENTIFICATION</scope>
</reference>
<organism evidence="4">
    <name type="scientific">Sarcoptes scabiei</name>
    <name type="common">Itch mite</name>
    <name type="synonym">Acarus scabiei</name>
    <dbReference type="NCBI Taxonomy" id="52283"/>
    <lineage>
        <taxon>Eukaryota</taxon>
        <taxon>Metazoa</taxon>
        <taxon>Ecdysozoa</taxon>
        <taxon>Arthropoda</taxon>
        <taxon>Chelicerata</taxon>
        <taxon>Arachnida</taxon>
        <taxon>Acari</taxon>
        <taxon>Acariformes</taxon>
        <taxon>Sarcoptiformes</taxon>
        <taxon>Astigmata</taxon>
        <taxon>Psoroptidia</taxon>
        <taxon>Sarcoptoidea</taxon>
        <taxon>Sarcoptidae</taxon>
        <taxon>Sarcoptinae</taxon>
        <taxon>Sarcoptes</taxon>
    </lineage>
</organism>
<evidence type="ECO:0000256" key="1">
    <source>
        <dbReference type="ARBA" id="ARBA00008901"/>
    </source>
</evidence>
<protein>
    <submittedName>
        <fullName evidence="4">BRO1 domain-containing protein BROX</fullName>
    </submittedName>
</protein>
<sequence length="419" mass="47871">MSQWYHRNPLKSTAPVKFSLPMKSAQSAAIQICQMMKKSRESFLELIADPSSDATAIHNEIIVYLSLLQGFIMCHHLDNARSPTQTSRLRNLILFKWTNSVIGTTEKHHDSVFELISILYEYGLWLMKHSAWIASQDNVSMDKAKTVHSSLKRAAGIFQFIQIHWIRQLNDKTVEGSDLDSNVINAYMLTCQAEAQEVTIARAIEMKHKASLISSLANHTLVLFKSATEAIRTLKNKAYQKWLVYLQLKASVYESYAFCYLGESLLEEEKCGEAIRALEESSKHFNKATKLCREYSSIKDHRSGLNAKIDEHQFFRNLRPLVTRIKEKCERENGFIFHQKVVDDCPMLESKATHGLVAPEEFPLPPLHKLWTSDAYFAFDIKVDQTKVSKEKEPQIEEIKEKPIGNSGDQKNLSGCTIN</sequence>
<reference evidence="4" key="2">
    <citation type="submission" date="2020-01" db="EMBL/GenBank/DDBJ databases">
        <authorList>
            <person name="Korhonen P.K.K."/>
            <person name="Guangxu M.G."/>
            <person name="Wang T.W."/>
            <person name="Stroehlein A.J.S."/>
            <person name="Young N.D."/>
            <person name="Ang C.-S.A."/>
            <person name="Fernando D.W.F."/>
            <person name="Lu H.L."/>
            <person name="Taylor S.T."/>
            <person name="Ehtesham M.E.M."/>
            <person name="Najaraj S.H.N."/>
            <person name="Harsha G.H.G."/>
            <person name="Madugundu A.M."/>
            <person name="Renuse S.R."/>
            <person name="Holt D.H."/>
            <person name="Pandey A.P."/>
            <person name="Papenfuss A.P."/>
            <person name="Gasser R.B.G."/>
            <person name="Fischer K.F."/>
        </authorList>
    </citation>
    <scope>NUCLEOTIDE SEQUENCE</scope>
    <source>
        <strain evidence="4">SSS_KF_BRIS2020</strain>
    </source>
</reference>
<feature type="compositionally biased region" description="Polar residues" evidence="2">
    <location>
        <begin position="407"/>
        <end position="419"/>
    </location>
</feature>